<keyword evidence="4 9" id="KW-0747">Spliceosome</keyword>
<evidence type="ECO:0000256" key="4">
    <source>
        <dbReference type="ARBA" id="ARBA00022728"/>
    </source>
</evidence>
<dbReference type="GO" id="GO:0003723">
    <property type="term" value="F:RNA binding"/>
    <property type="evidence" value="ECO:0007669"/>
    <property type="project" value="UniProtKB-KW"/>
</dbReference>
<dbReference type="SUPFAM" id="SSF50182">
    <property type="entry name" value="Sm-like ribonucleoproteins"/>
    <property type="match status" value="1"/>
</dbReference>
<evidence type="ECO:0000256" key="9">
    <source>
        <dbReference type="RuleBase" id="RU365049"/>
    </source>
</evidence>
<dbReference type="PROSITE" id="PS52002">
    <property type="entry name" value="SM"/>
    <property type="match status" value="1"/>
</dbReference>
<reference evidence="12 13" key="2">
    <citation type="journal article" date="2013" name="PLoS ONE">
        <title>Whole genome mapping and re-organization of the nuclear and mitochondrial genomes of Babesia microti isolates.</title>
        <authorList>
            <person name="Cornillot E."/>
            <person name="Dassouli A."/>
            <person name="Garg A."/>
            <person name="Pachikara N."/>
            <person name="Randazzo S."/>
            <person name="Depoix D."/>
            <person name="Carcy B."/>
            <person name="Delbecq S."/>
            <person name="Frutos R."/>
            <person name="Silva J.C."/>
            <person name="Sutton R."/>
            <person name="Krause P.J."/>
            <person name="Mamoun C.B."/>
        </authorList>
    </citation>
    <scope>NUCLEOTIDE SEQUENCE [LARGE SCALE GENOMIC DNA]</scope>
    <source>
        <strain evidence="12 13">RI</strain>
    </source>
</reference>
<feature type="compositionally biased region" description="Basic residues" evidence="10">
    <location>
        <begin position="98"/>
        <end position="115"/>
    </location>
</feature>
<name>I7IS63_BABMR</name>
<evidence type="ECO:0000256" key="5">
    <source>
        <dbReference type="ARBA" id="ARBA00022884"/>
    </source>
</evidence>
<organism evidence="12 13">
    <name type="scientific">Babesia microti (strain RI)</name>
    <dbReference type="NCBI Taxonomy" id="1133968"/>
    <lineage>
        <taxon>Eukaryota</taxon>
        <taxon>Sar</taxon>
        <taxon>Alveolata</taxon>
        <taxon>Apicomplexa</taxon>
        <taxon>Aconoidasida</taxon>
        <taxon>Piroplasmida</taxon>
        <taxon>Babesiidae</taxon>
        <taxon>Babesia</taxon>
    </lineage>
</organism>
<keyword evidence="6 9" id="KW-0508">mRNA splicing</keyword>
<dbReference type="OrthoDB" id="747253at2759"/>
<dbReference type="Proteomes" id="UP000002899">
    <property type="component" value="Chromosome IV"/>
</dbReference>
<dbReference type="InterPro" id="IPR047575">
    <property type="entry name" value="Sm"/>
</dbReference>
<evidence type="ECO:0000256" key="3">
    <source>
        <dbReference type="ARBA" id="ARBA00022664"/>
    </source>
</evidence>
<comment type="function">
    <text evidence="9">Binds specifically to the 3'-terminal U-tract of U6 snRNA.</text>
</comment>
<proteinExistence type="inferred from homology"/>
<keyword evidence="5 9" id="KW-0694">RNA-binding</keyword>
<dbReference type="Pfam" id="PF01423">
    <property type="entry name" value="LSM"/>
    <property type="match status" value="1"/>
</dbReference>
<gene>
    <name evidence="9" type="primary">LSM4</name>
    <name evidence="12" type="ORF">BmR1_04g05815</name>
</gene>
<dbReference type="VEuPathDB" id="PiroplasmaDB:BmR1_04g05815"/>
<evidence type="ECO:0000256" key="7">
    <source>
        <dbReference type="ARBA" id="ARBA00023242"/>
    </source>
</evidence>
<feature type="domain" description="Sm" evidence="11">
    <location>
        <begin position="3"/>
        <end position="76"/>
    </location>
</feature>
<dbReference type="InterPro" id="IPR001163">
    <property type="entry name" value="Sm_dom_euk/arc"/>
</dbReference>
<evidence type="ECO:0000313" key="13">
    <source>
        <dbReference type="Proteomes" id="UP000002899"/>
    </source>
</evidence>
<evidence type="ECO:0000256" key="10">
    <source>
        <dbReference type="SAM" id="MobiDB-lite"/>
    </source>
</evidence>
<evidence type="ECO:0000256" key="6">
    <source>
        <dbReference type="ARBA" id="ARBA00023187"/>
    </source>
</evidence>
<keyword evidence="8 9" id="KW-0687">Ribonucleoprotein</keyword>
<dbReference type="Gene3D" id="2.30.30.100">
    <property type="match status" value="1"/>
</dbReference>
<comment type="similarity">
    <text evidence="2 9">Belongs to the snRNP Sm proteins family.</text>
</comment>
<keyword evidence="13" id="KW-1185">Reference proteome</keyword>
<dbReference type="PANTHER" id="PTHR23338">
    <property type="entry name" value="SMALL NUCLEAR RIBONUCLEOPROTEIN SM"/>
    <property type="match status" value="1"/>
</dbReference>
<evidence type="ECO:0000256" key="8">
    <source>
        <dbReference type="ARBA" id="ARBA00023274"/>
    </source>
</evidence>
<evidence type="ECO:0000313" key="12">
    <source>
        <dbReference type="EMBL" id="CCF75361.2"/>
    </source>
</evidence>
<comment type="subcellular location">
    <subcellularLocation>
        <location evidence="1 9">Nucleus</location>
    </subcellularLocation>
</comment>
<feature type="region of interest" description="Disordered" evidence="10">
    <location>
        <begin position="81"/>
        <end position="115"/>
    </location>
</feature>
<sequence length="115" mass="13028">MVLPLTLLRTAQGHPMLVELKNGETCSGILTTCDGFMNLHMRNVVRTSREGDKFWKINECFVRGNNLKSVRLPDQVANLAEEESRREQLGNLQSTNRGKAHPQRGRRGRGKMGMH</sequence>
<dbReference type="CDD" id="cd01723">
    <property type="entry name" value="LSm4"/>
    <property type="match status" value="1"/>
</dbReference>
<dbReference type="InterPro" id="IPR034101">
    <property type="entry name" value="Lsm4"/>
</dbReference>
<dbReference type="InterPro" id="IPR010920">
    <property type="entry name" value="LSM_dom_sf"/>
</dbReference>
<dbReference type="GO" id="GO:0000398">
    <property type="term" value="P:mRNA splicing, via spliceosome"/>
    <property type="evidence" value="ECO:0007669"/>
    <property type="project" value="InterPro"/>
</dbReference>
<reference evidence="12 13" key="3">
    <citation type="journal article" date="2016" name="Sci. Rep.">
        <title>Genome-wide diversity and gene expression profiling of Babesia microti isolates identify polymorphic genes that mediate host-pathogen interactions.</title>
        <authorList>
            <person name="Silva J.C."/>
            <person name="Cornillot E."/>
            <person name="McCracken C."/>
            <person name="Usmani-Brown S."/>
            <person name="Dwivedi A."/>
            <person name="Ifeonu O.O."/>
            <person name="Crabtree J."/>
            <person name="Gotia H.T."/>
            <person name="Virji A.Z."/>
            <person name="Reynes C."/>
            <person name="Colinge J."/>
            <person name="Kumar V."/>
            <person name="Lawres L."/>
            <person name="Pazzi J.E."/>
            <person name="Pablo J.V."/>
            <person name="Hung C."/>
            <person name="Brancato J."/>
            <person name="Kumari P."/>
            <person name="Orvis J."/>
            <person name="Tretina K."/>
            <person name="Chibucos M."/>
            <person name="Ott S."/>
            <person name="Sadzewicz L."/>
            <person name="Sengamalay N."/>
            <person name="Shetty A.C."/>
            <person name="Su Q."/>
            <person name="Tallon L."/>
            <person name="Fraser C.M."/>
            <person name="Frutos R."/>
            <person name="Molina D.M."/>
            <person name="Krause P.J."/>
            <person name="Ben Mamoun C."/>
        </authorList>
    </citation>
    <scope>NUCLEOTIDE SEQUENCE [LARGE SCALE GENOMIC DNA]</scope>
    <source>
        <strain evidence="12 13">RI</strain>
    </source>
</reference>
<protein>
    <recommendedName>
        <fullName evidence="9">U6 snRNA-associated Sm-like protein LSm4</fullName>
    </recommendedName>
</protein>
<dbReference type="InterPro" id="IPR027141">
    <property type="entry name" value="LSm4/Sm_D1/D3"/>
</dbReference>
<accession>I7IS63</accession>
<evidence type="ECO:0000256" key="2">
    <source>
        <dbReference type="ARBA" id="ARBA00006850"/>
    </source>
</evidence>
<comment type="subunit">
    <text evidence="9">LSm subunits form a heteromer with a doughnut shape.</text>
</comment>
<dbReference type="EMBL" id="LN871599">
    <property type="protein sequence ID" value="CCF75361.2"/>
    <property type="molecule type" value="Genomic_DNA"/>
</dbReference>
<dbReference type="GO" id="GO:0000956">
    <property type="term" value="P:nuclear-transcribed mRNA catabolic process"/>
    <property type="evidence" value="ECO:0007669"/>
    <property type="project" value="UniProtKB-UniRule"/>
</dbReference>
<dbReference type="SMART" id="SM00651">
    <property type="entry name" value="Sm"/>
    <property type="match status" value="1"/>
</dbReference>
<keyword evidence="7 9" id="KW-0539">Nucleus</keyword>
<keyword evidence="3 9" id="KW-0507">mRNA processing</keyword>
<evidence type="ECO:0000259" key="11">
    <source>
        <dbReference type="PROSITE" id="PS52002"/>
    </source>
</evidence>
<dbReference type="GO" id="GO:0005681">
    <property type="term" value="C:spliceosomal complex"/>
    <property type="evidence" value="ECO:0007669"/>
    <property type="project" value="UniProtKB-UniRule"/>
</dbReference>
<reference evidence="12 13" key="1">
    <citation type="journal article" date="2012" name="Nucleic Acids Res.">
        <title>Sequencing of the smallest Apicomplexan genome from the human pathogen Babesia microti.</title>
        <authorList>
            <person name="Cornillot E."/>
            <person name="Hadj-Kaddour K."/>
            <person name="Dassouli A."/>
            <person name="Noel B."/>
            <person name="Ranwez V."/>
            <person name="Vacherie B."/>
            <person name="Augagneur Y."/>
            <person name="Bres V."/>
            <person name="Duclos A."/>
            <person name="Randazzo S."/>
            <person name="Carcy B."/>
            <person name="Debierre-Grockiego F."/>
            <person name="Delbecq S."/>
            <person name="Moubri-Menage K."/>
            <person name="Shams-Eldin H."/>
            <person name="Usmani-Brown S."/>
            <person name="Bringaud F."/>
            <person name="Wincker P."/>
            <person name="Vivares C.P."/>
            <person name="Schwarz R.T."/>
            <person name="Schetters T.P."/>
            <person name="Krause P.J."/>
            <person name="Gorenflot A."/>
            <person name="Berry V."/>
            <person name="Barbe V."/>
            <person name="Ben Mamoun C."/>
        </authorList>
    </citation>
    <scope>NUCLEOTIDE SEQUENCE [LARGE SCALE GENOMIC DNA]</scope>
    <source>
        <strain evidence="12 13">RI</strain>
    </source>
</reference>
<dbReference type="AlphaFoldDB" id="I7IS63"/>
<evidence type="ECO:0000256" key="1">
    <source>
        <dbReference type="ARBA" id="ARBA00004123"/>
    </source>
</evidence>